<reference evidence="2 3" key="1">
    <citation type="submission" date="2024-06" db="EMBL/GenBank/DDBJ databases">
        <authorList>
            <person name="Kaempfer P."/>
            <person name="Viver T."/>
        </authorList>
    </citation>
    <scope>NUCLEOTIDE SEQUENCE [LARGE SCALE GENOMIC DNA]</scope>
    <source>
        <strain evidence="2 3">ST-37</strain>
    </source>
</reference>
<dbReference type="PANTHER" id="PTHR21666:SF270">
    <property type="entry name" value="MUREIN HYDROLASE ACTIVATOR ENVC"/>
    <property type="match status" value="1"/>
</dbReference>
<dbReference type="EMBL" id="JBELPY010000019">
    <property type="protein sequence ID" value="MFL9835785.1"/>
    <property type="molecule type" value="Genomic_DNA"/>
</dbReference>
<dbReference type="Pfam" id="PF01551">
    <property type="entry name" value="Peptidase_M23"/>
    <property type="match status" value="1"/>
</dbReference>
<dbReference type="InterPro" id="IPR050570">
    <property type="entry name" value="Cell_wall_metabolism_enzyme"/>
</dbReference>
<feature type="domain" description="M23ase beta-sheet core" evidence="1">
    <location>
        <begin position="175"/>
        <end position="269"/>
    </location>
</feature>
<dbReference type="SUPFAM" id="SSF51261">
    <property type="entry name" value="Duplicated hybrid motif"/>
    <property type="match status" value="1"/>
</dbReference>
<proteinExistence type="predicted"/>
<gene>
    <name evidence="2" type="ORF">ABS765_17355</name>
</gene>
<dbReference type="PANTHER" id="PTHR21666">
    <property type="entry name" value="PEPTIDASE-RELATED"/>
    <property type="match status" value="1"/>
</dbReference>
<evidence type="ECO:0000313" key="2">
    <source>
        <dbReference type="EMBL" id="MFL9835785.1"/>
    </source>
</evidence>
<dbReference type="EC" id="3.4.24.-" evidence="2"/>
<sequence length="297" mass="34334">MKSKEKYLIVGMILLCQLLVFGQFNTLTRKEMKPTESITEMRIVKKEKPFLEKVKDNKNFFNKLFSTPTKSDLKKQTRGSTKWLTSQIDSLKTIMLEYGLSKKEREILIPKTNNDSLTNKKQFFEQNENLEKPIKKFSFIKEEDFVSKISMPLDKRIVVTSRFGWRTHPIFRTGKMHNGTDLKANYENVYTVLDGVVIESGNSRDGGNYIKIRHSDSFTTSYLHLSEIYYEAGEYVKAGFIIARSGNSGNSTGPHLHFAVQENGKYINPIRFLNDLINANNLISDYYDTAKNIYSQQ</sequence>
<dbReference type="InterPro" id="IPR016047">
    <property type="entry name" value="M23ase_b-sheet_dom"/>
</dbReference>
<dbReference type="CDD" id="cd12797">
    <property type="entry name" value="M23_peptidase"/>
    <property type="match status" value="1"/>
</dbReference>
<evidence type="ECO:0000259" key="1">
    <source>
        <dbReference type="Pfam" id="PF01551"/>
    </source>
</evidence>
<comment type="caution">
    <text evidence="2">The sequence shown here is derived from an EMBL/GenBank/DDBJ whole genome shotgun (WGS) entry which is preliminary data.</text>
</comment>
<dbReference type="Gene3D" id="2.70.70.10">
    <property type="entry name" value="Glucose Permease (Domain IIA)"/>
    <property type="match status" value="1"/>
</dbReference>
<dbReference type="GO" id="GO:0016787">
    <property type="term" value="F:hydrolase activity"/>
    <property type="evidence" value="ECO:0007669"/>
    <property type="project" value="UniProtKB-KW"/>
</dbReference>
<dbReference type="RefSeq" id="WP_408092853.1">
    <property type="nucleotide sequence ID" value="NZ_JBELPY010000019.1"/>
</dbReference>
<accession>A0ABW8Y924</accession>
<organism evidence="2 3">
    <name type="scientific">Chryseobacterium terrae</name>
    <dbReference type="NCBI Taxonomy" id="3163299"/>
    <lineage>
        <taxon>Bacteria</taxon>
        <taxon>Pseudomonadati</taxon>
        <taxon>Bacteroidota</taxon>
        <taxon>Flavobacteriia</taxon>
        <taxon>Flavobacteriales</taxon>
        <taxon>Weeksellaceae</taxon>
        <taxon>Chryseobacterium group</taxon>
        <taxon>Chryseobacterium</taxon>
    </lineage>
</organism>
<protein>
    <submittedName>
        <fullName evidence="2">M23 family metallopeptidase</fullName>
        <ecNumber evidence="2">3.4.24.-</ecNumber>
    </submittedName>
</protein>
<dbReference type="InterPro" id="IPR011055">
    <property type="entry name" value="Dup_hybrid_motif"/>
</dbReference>
<keyword evidence="3" id="KW-1185">Reference proteome</keyword>
<evidence type="ECO:0000313" key="3">
    <source>
        <dbReference type="Proteomes" id="UP001629058"/>
    </source>
</evidence>
<dbReference type="Proteomes" id="UP001629058">
    <property type="component" value="Unassembled WGS sequence"/>
</dbReference>
<keyword evidence="2" id="KW-0378">Hydrolase</keyword>
<name>A0ABW8Y924_9FLAO</name>